<name>A0AAN8G0M0_PATCE</name>
<dbReference type="EMBL" id="JAZGQO010000018">
    <property type="protein sequence ID" value="KAK6167797.1"/>
    <property type="molecule type" value="Genomic_DNA"/>
</dbReference>
<dbReference type="SUPFAM" id="SSF56574">
    <property type="entry name" value="Serpins"/>
    <property type="match status" value="1"/>
</dbReference>
<dbReference type="InterPro" id="IPR036186">
    <property type="entry name" value="Serpin_sf"/>
</dbReference>
<evidence type="ECO:0000313" key="4">
    <source>
        <dbReference type="Proteomes" id="UP001347796"/>
    </source>
</evidence>
<keyword evidence="4" id="KW-1185">Reference proteome</keyword>
<dbReference type="PROSITE" id="PS00284">
    <property type="entry name" value="SERPIN"/>
    <property type="match status" value="1"/>
</dbReference>
<dbReference type="GO" id="GO:0004867">
    <property type="term" value="F:serine-type endopeptidase inhibitor activity"/>
    <property type="evidence" value="ECO:0007669"/>
    <property type="project" value="InterPro"/>
</dbReference>
<protein>
    <recommendedName>
        <fullName evidence="2">Serpin domain-containing protein</fullName>
    </recommendedName>
</protein>
<evidence type="ECO:0000256" key="1">
    <source>
        <dbReference type="ARBA" id="ARBA00009500"/>
    </source>
</evidence>
<dbReference type="Gene3D" id="3.30.497.10">
    <property type="entry name" value="Antithrombin, subunit I, domain 2"/>
    <property type="match status" value="1"/>
</dbReference>
<comment type="similarity">
    <text evidence="1">Belongs to the serpin family.</text>
</comment>
<organism evidence="3 4">
    <name type="scientific">Patella caerulea</name>
    <name type="common">Rayed Mediterranean limpet</name>
    <dbReference type="NCBI Taxonomy" id="87958"/>
    <lineage>
        <taxon>Eukaryota</taxon>
        <taxon>Metazoa</taxon>
        <taxon>Spiralia</taxon>
        <taxon>Lophotrochozoa</taxon>
        <taxon>Mollusca</taxon>
        <taxon>Gastropoda</taxon>
        <taxon>Patellogastropoda</taxon>
        <taxon>Patelloidea</taxon>
        <taxon>Patellidae</taxon>
        <taxon>Patella</taxon>
    </lineage>
</organism>
<dbReference type="PANTHER" id="PTHR11461:SF211">
    <property type="entry name" value="GH10112P-RELATED"/>
    <property type="match status" value="1"/>
</dbReference>
<dbReference type="InterPro" id="IPR000215">
    <property type="entry name" value="Serpin_fam"/>
</dbReference>
<dbReference type="PANTHER" id="PTHR11461">
    <property type="entry name" value="SERINE PROTEASE INHIBITOR, SERPIN"/>
    <property type="match status" value="1"/>
</dbReference>
<evidence type="ECO:0000313" key="3">
    <source>
        <dbReference type="EMBL" id="KAK6167797.1"/>
    </source>
</evidence>
<sequence length="109" mass="12331">MPRINIEKKLQLKESVKDLGIRKIFESSADLSGMFSQPGIFVDNIIQQSVIELSENGTRASVATGIVFHGFLMGRITIPLRINRPFMFVLRDKSVGVNLFYGRYTDPRV</sequence>
<accession>A0AAN8G0M0</accession>
<dbReference type="Pfam" id="PF00079">
    <property type="entry name" value="Serpin"/>
    <property type="match status" value="1"/>
</dbReference>
<dbReference type="InterPro" id="IPR023795">
    <property type="entry name" value="Serpin_CS"/>
</dbReference>
<dbReference type="GO" id="GO:0005615">
    <property type="term" value="C:extracellular space"/>
    <property type="evidence" value="ECO:0007669"/>
    <property type="project" value="InterPro"/>
</dbReference>
<gene>
    <name evidence="3" type="ORF">SNE40_021740</name>
</gene>
<proteinExistence type="inferred from homology"/>
<evidence type="ECO:0000259" key="2">
    <source>
        <dbReference type="Pfam" id="PF00079"/>
    </source>
</evidence>
<dbReference type="InterPro" id="IPR042178">
    <property type="entry name" value="Serpin_sf_1"/>
</dbReference>
<feature type="domain" description="Serpin" evidence="2">
    <location>
        <begin position="1"/>
        <end position="107"/>
    </location>
</feature>
<dbReference type="AlphaFoldDB" id="A0AAN8G0M0"/>
<dbReference type="Proteomes" id="UP001347796">
    <property type="component" value="Unassembled WGS sequence"/>
</dbReference>
<comment type="caution">
    <text evidence="3">The sequence shown here is derived from an EMBL/GenBank/DDBJ whole genome shotgun (WGS) entry which is preliminary data.</text>
</comment>
<dbReference type="InterPro" id="IPR023796">
    <property type="entry name" value="Serpin_dom"/>
</dbReference>
<reference evidence="3 4" key="1">
    <citation type="submission" date="2024-01" db="EMBL/GenBank/DDBJ databases">
        <title>The genome of the rayed Mediterranean limpet Patella caerulea (Linnaeus, 1758).</title>
        <authorList>
            <person name="Anh-Thu Weber A."/>
            <person name="Halstead-Nussloch G."/>
        </authorList>
    </citation>
    <scope>NUCLEOTIDE SEQUENCE [LARGE SCALE GENOMIC DNA]</scope>
    <source>
        <strain evidence="3">AATW-2023a</strain>
        <tissue evidence="3">Whole specimen</tissue>
    </source>
</reference>